<proteinExistence type="predicted"/>
<comment type="caution">
    <text evidence="1">The sequence shown here is derived from an EMBL/GenBank/DDBJ whole genome shotgun (WGS) entry which is preliminary data.</text>
</comment>
<dbReference type="EMBL" id="JACIIV010000009">
    <property type="protein sequence ID" value="MBB6227240.1"/>
    <property type="molecule type" value="Genomic_DNA"/>
</dbReference>
<reference evidence="1 2" key="1">
    <citation type="submission" date="2020-08" db="EMBL/GenBank/DDBJ databases">
        <title>Genomic Encyclopedia of Type Strains, Phase IV (KMG-IV): sequencing the most valuable type-strain genomes for metagenomic binning, comparative biology and taxonomic classification.</title>
        <authorList>
            <person name="Goeker M."/>
        </authorList>
    </citation>
    <scope>NUCLEOTIDE SEQUENCE [LARGE SCALE GENOMIC DNA]</scope>
    <source>
        <strain evidence="1 2">DSM 102189</strain>
    </source>
</reference>
<accession>A0A841L489</accession>
<dbReference type="AlphaFoldDB" id="A0A841L489"/>
<keyword evidence="2" id="KW-1185">Reference proteome</keyword>
<protein>
    <submittedName>
        <fullName evidence="1">Uncharacterized protein</fullName>
    </submittedName>
</protein>
<evidence type="ECO:0000313" key="1">
    <source>
        <dbReference type="EMBL" id="MBB6227240.1"/>
    </source>
</evidence>
<name>A0A841L489_9SPHN</name>
<evidence type="ECO:0000313" key="2">
    <source>
        <dbReference type="Proteomes" id="UP000538147"/>
    </source>
</evidence>
<organism evidence="1 2">
    <name type="scientific">Polymorphobacter multimanifer</name>
    <dbReference type="NCBI Taxonomy" id="1070431"/>
    <lineage>
        <taxon>Bacteria</taxon>
        <taxon>Pseudomonadati</taxon>
        <taxon>Pseudomonadota</taxon>
        <taxon>Alphaproteobacteria</taxon>
        <taxon>Sphingomonadales</taxon>
        <taxon>Sphingosinicellaceae</taxon>
        <taxon>Polymorphobacter</taxon>
    </lineage>
</organism>
<sequence>MMALFGGQSFETGCTISVAHTAYELHAHVELDGNVPIGPGDRVLVHGAPVTLPFGGELTLRRTATVRRAGTLERMWTKLRAQFDITELYEITFTSEKPR</sequence>
<gene>
    <name evidence="1" type="ORF">FHS79_001406</name>
</gene>
<dbReference type="Proteomes" id="UP000538147">
    <property type="component" value="Unassembled WGS sequence"/>
</dbReference>